<keyword evidence="5" id="KW-1185">Reference proteome</keyword>
<reference evidence="5" key="1">
    <citation type="journal article" date="2019" name="Int. J. Syst. Evol. Microbiol.">
        <title>The Global Catalogue of Microorganisms (GCM) 10K type strain sequencing project: providing services to taxonomists for standard genome sequencing and annotation.</title>
        <authorList>
            <consortium name="The Broad Institute Genomics Platform"/>
            <consortium name="The Broad Institute Genome Sequencing Center for Infectious Disease"/>
            <person name="Wu L."/>
            <person name="Ma J."/>
        </authorList>
    </citation>
    <scope>NUCLEOTIDE SEQUENCE [LARGE SCALE GENOMIC DNA]</scope>
    <source>
        <strain evidence="5">CCUG 61889</strain>
    </source>
</reference>
<comment type="caution">
    <text evidence="4">The sequence shown here is derived from an EMBL/GenBank/DDBJ whole genome shotgun (WGS) entry which is preliminary data.</text>
</comment>
<dbReference type="InterPro" id="IPR032816">
    <property type="entry name" value="VTT_dom"/>
</dbReference>
<dbReference type="Pfam" id="PF09335">
    <property type="entry name" value="VTT_dom"/>
    <property type="match status" value="1"/>
</dbReference>
<dbReference type="PANTHER" id="PTHR42709:SF9">
    <property type="entry name" value="ALKALINE PHOSPHATASE LIKE PROTEIN"/>
    <property type="match status" value="1"/>
</dbReference>
<dbReference type="InterPro" id="IPR051311">
    <property type="entry name" value="DedA_domain"/>
</dbReference>
<feature type="transmembrane region" description="Helical" evidence="2">
    <location>
        <begin position="134"/>
        <end position="159"/>
    </location>
</feature>
<organism evidence="4 5">
    <name type="scientific">Bacillus songklensis</name>
    <dbReference type="NCBI Taxonomy" id="1069116"/>
    <lineage>
        <taxon>Bacteria</taxon>
        <taxon>Bacillati</taxon>
        <taxon>Bacillota</taxon>
        <taxon>Bacilli</taxon>
        <taxon>Bacillales</taxon>
        <taxon>Bacillaceae</taxon>
        <taxon>Bacillus</taxon>
    </lineage>
</organism>
<dbReference type="PANTHER" id="PTHR42709">
    <property type="entry name" value="ALKALINE PHOSPHATASE LIKE PROTEIN"/>
    <property type="match status" value="1"/>
</dbReference>
<sequence>MDLQFISDYIRLFGPIVIFVILFCGIVGIPAPEESFLLLLGVLISKNQLSLDRSLLNAFLGTSVGMVVAYVAGYFIGAPFLYKYGKYIGFNEEKLRKAEKGFSKYGKWTILFGFFIPGLRQLSPYLAGISHYTFWLFLILSVSGSAIWTCTFLFLGYYVGGSIDVFYFPLVFGGGFVLYVIWRKFGKRVTA</sequence>
<evidence type="ECO:0000256" key="1">
    <source>
        <dbReference type="ARBA" id="ARBA00010792"/>
    </source>
</evidence>
<dbReference type="RefSeq" id="WP_377918523.1">
    <property type="nucleotide sequence ID" value="NZ_JBHRZT010000072.1"/>
</dbReference>
<feature type="domain" description="VTT" evidence="3">
    <location>
        <begin position="32"/>
        <end position="157"/>
    </location>
</feature>
<comment type="similarity">
    <text evidence="1">Belongs to the DedA family.</text>
</comment>
<evidence type="ECO:0000256" key="2">
    <source>
        <dbReference type="SAM" id="Phobius"/>
    </source>
</evidence>
<gene>
    <name evidence="4" type="ORF">ACFOU2_22780</name>
</gene>
<keyword evidence="2" id="KW-0472">Membrane</keyword>
<dbReference type="Proteomes" id="UP001595752">
    <property type="component" value="Unassembled WGS sequence"/>
</dbReference>
<keyword evidence="2" id="KW-1133">Transmembrane helix</keyword>
<evidence type="ECO:0000259" key="3">
    <source>
        <dbReference type="Pfam" id="PF09335"/>
    </source>
</evidence>
<feature type="transmembrane region" description="Helical" evidence="2">
    <location>
        <begin position="12"/>
        <end position="43"/>
    </location>
</feature>
<proteinExistence type="inferred from homology"/>
<name>A0ABV8B9W9_9BACI</name>
<protein>
    <submittedName>
        <fullName evidence="4">DedA family protein</fullName>
    </submittedName>
</protein>
<accession>A0ABV8B9W9</accession>
<dbReference type="EMBL" id="JBHRZT010000072">
    <property type="protein sequence ID" value="MFC3886155.1"/>
    <property type="molecule type" value="Genomic_DNA"/>
</dbReference>
<evidence type="ECO:0000313" key="5">
    <source>
        <dbReference type="Proteomes" id="UP001595752"/>
    </source>
</evidence>
<keyword evidence="2" id="KW-0812">Transmembrane</keyword>
<feature type="transmembrane region" description="Helical" evidence="2">
    <location>
        <begin position="165"/>
        <end position="182"/>
    </location>
</feature>
<evidence type="ECO:0000313" key="4">
    <source>
        <dbReference type="EMBL" id="MFC3886155.1"/>
    </source>
</evidence>
<feature type="transmembrane region" description="Helical" evidence="2">
    <location>
        <begin position="55"/>
        <end position="76"/>
    </location>
</feature>